<organism evidence="4 5">
    <name type="scientific">Hapsidospora chrysogenum (strain ATCC 11550 / CBS 779.69 / DSM 880 / IAM 14645 / JCM 23072 / IMI 49137)</name>
    <name type="common">Acremonium chrysogenum</name>
    <dbReference type="NCBI Taxonomy" id="857340"/>
    <lineage>
        <taxon>Eukaryota</taxon>
        <taxon>Fungi</taxon>
        <taxon>Dikarya</taxon>
        <taxon>Ascomycota</taxon>
        <taxon>Pezizomycotina</taxon>
        <taxon>Sordariomycetes</taxon>
        <taxon>Hypocreomycetidae</taxon>
        <taxon>Hypocreales</taxon>
        <taxon>Bionectriaceae</taxon>
        <taxon>Hapsidospora</taxon>
    </lineage>
</organism>
<feature type="binding site" evidence="3">
    <location>
        <position position="113"/>
    </location>
    <ligand>
        <name>dimethylallyl diphosphate</name>
        <dbReference type="ChEBI" id="CHEBI:57623"/>
    </ligand>
</feature>
<evidence type="ECO:0000256" key="3">
    <source>
        <dbReference type="PIRSR" id="PIRSR000509-1"/>
    </source>
</evidence>
<dbReference type="InterPro" id="IPR012148">
    <property type="entry name" value="ABBA_DMATS-like"/>
</dbReference>
<dbReference type="OrthoDB" id="5392033at2759"/>
<dbReference type="HOGENOM" id="CLU_037431_2_1_1"/>
<gene>
    <name evidence="4" type="ORF">ACRE_001780</name>
</gene>
<evidence type="ECO:0000256" key="1">
    <source>
        <dbReference type="ARBA" id="ARBA00010209"/>
    </source>
</evidence>
<dbReference type="CDD" id="cd13929">
    <property type="entry name" value="PT-DMATS_CymD"/>
    <property type="match status" value="1"/>
</dbReference>
<sequence>MIQSKYLPTAGSKAWLVVHAQNRRRLHVSPNQHYWYQTVGYVLGALVNGAGYDQHAQLRALDGFVNLVAEHLGPAPSLALGFHPRWESFMTDDHNPVELSWDFHTGADKPTIRYSIEPISPDAGTPSNPHNDRAPANFKRAVVRAFPDTETAWYDHFDACFSHGWTDELPEGHPSTVFWAFDLAGKADTPKAYFFPGAVACATGRTNLEIISDAIRSAPGYSPEKLAAFHDFEEYVGARSNLSLEMDMLAIDLVPVAKSRLKIYFRNRATDFASVRELMSLGGRLAGPDLDEGLQRLRILWDSLLGTEGVPDDVSLPHRDHRTAGILYNIEFRLDSRTPKVKVYIPVRHYAESDRQVIDSLRRFMTDEVATQRGSEEAEVNAEMYSQCMRSTL</sequence>
<evidence type="ECO:0000313" key="4">
    <source>
        <dbReference type="EMBL" id="KFH49070.1"/>
    </source>
</evidence>
<dbReference type="Proteomes" id="UP000029964">
    <property type="component" value="Unassembled WGS sequence"/>
</dbReference>
<dbReference type="PANTHER" id="PTHR40627:SF4">
    <property type="entry name" value="PRENYLTRANSFERASE ASQH1-RELATED"/>
    <property type="match status" value="1"/>
</dbReference>
<feature type="binding site" evidence="3">
    <location>
        <position position="264"/>
    </location>
    <ligand>
        <name>dimethylallyl diphosphate</name>
        <dbReference type="ChEBI" id="CHEBI:57623"/>
    </ligand>
</feature>
<keyword evidence="5" id="KW-1185">Reference proteome</keyword>
<feature type="binding site" evidence="3">
    <location>
        <position position="98"/>
    </location>
    <ligand>
        <name>L-tryptophan</name>
        <dbReference type="ChEBI" id="CHEBI:57912"/>
    </ligand>
</feature>
<dbReference type="EMBL" id="JPKY01000001">
    <property type="protein sequence ID" value="KFH49070.1"/>
    <property type="molecule type" value="Genomic_DNA"/>
</dbReference>
<feature type="binding site" evidence="3">
    <location>
        <position position="191"/>
    </location>
    <ligand>
        <name>L-tryptophan</name>
        <dbReference type="ChEBI" id="CHEBI:57912"/>
    </ligand>
</feature>
<feature type="binding site" evidence="3">
    <location>
        <position position="344"/>
    </location>
    <ligand>
        <name>dimethylallyl diphosphate</name>
        <dbReference type="ChEBI" id="CHEBI:57623"/>
    </ligand>
</feature>
<dbReference type="SFLD" id="SFLDS00036">
    <property type="entry name" value="Aromatic_Prenyltransferase"/>
    <property type="match status" value="1"/>
</dbReference>
<comment type="caution">
    <text evidence="4">The sequence shown here is derived from an EMBL/GenBank/DDBJ whole genome shotgun (WGS) entry which is preliminary data.</text>
</comment>
<dbReference type="InterPro" id="IPR017795">
    <property type="entry name" value="ABBA_NscD-like"/>
</dbReference>
<feature type="binding site" evidence="3">
    <location>
        <position position="193"/>
    </location>
    <ligand>
        <name>dimethylallyl diphosphate</name>
        <dbReference type="ChEBI" id="CHEBI:57623"/>
    </ligand>
</feature>
<keyword evidence="2" id="KW-0808">Transferase</keyword>
<evidence type="ECO:0000256" key="2">
    <source>
        <dbReference type="ARBA" id="ARBA00022679"/>
    </source>
</evidence>
<dbReference type="PIRSF" id="PIRSF000509">
    <property type="entry name" value="Trp_DMAT"/>
    <property type="match status" value="1"/>
</dbReference>
<dbReference type="NCBIfam" id="TIGR03429">
    <property type="entry name" value="arom_pren_DMATS"/>
    <property type="match status" value="1"/>
</dbReference>
<dbReference type="InterPro" id="IPR033964">
    <property type="entry name" value="ABBA"/>
</dbReference>
<protein>
    <submittedName>
        <fullName evidence="4">7-dimethylallyltryptophan synthase-like protein</fullName>
    </submittedName>
</protein>
<dbReference type="GO" id="GO:0016765">
    <property type="term" value="F:transferase activity, transferring alkyl or aryl (other than methyl) groups"/>
    <property type="evidence" value="ECO:0007669"/>
    <property type="project" value="InterPro"/>
</dbReference>
<reference evidence="5" key="1">
    <citation type="journal article" date="2014" name="Genome Announc.">
        <title>Genome sequence and annotation of Acremonium chrysogenum, producer of the beta-lactam antibiotic cephalosporin C.</title>
        <authorList>
            <person name="Terfehr D."/>
            <person name="Dahlmann T.A."/>
            <person name="Specht T."/>
            <person name="Zadra I."/>
            <person name="Kuernsteiner H."/>
            <person name="Kueck U."/>
        </authorList>
    </citation>
    <scope>NUCLEOTIDE SEQUENCE [LARGE SCALE GENOMIC DNA]</scope>
    <source>
        <strain evidence="5">ATCC 11550 / CBS 779.69 / DSM 880 / IAM 14645 / JCM 23072 / IMI 49137</strain>
    </source>
</reference>
<evidence type="ECO:0000313" key="5">
    <source>
        <dbReference type="Proteomes" id="UP000029964"/>
    </source>
</evidence>
<name>A0A086TI88_HAPC1</name>
<dbReference type="AlphaFoldDB" id="A0A086TI88"/>
<dbReference type="GO" id="GO:0009820">
    <property type="term" value="P:alkaloid metabolic process"/>
    <property type="evidence" value="ECO:0007669"/>
    <property type="project" value="InterPro"/>
</dbReference>
<accession>A0A086TI88</accession>
<feature type="binding site" evidence="3">
    <location>
        <position position="260"/>
    </location>
    <ligand>
        <name>dimethylallyl diphosphate</name>
        <dbReference type="ChEBI" id="CHEBI:57623"/>
    </ligand>
</feature>
<proteinExistence type="inferred from homology"/>
<dbReference type="PANTHER" id="PTHR40627">
    <property type="entry name" value="INDOLE PRENYLTRANSFERASE TDIB-RELATED"/>
    <property type="match status" value="1"/>
</dbReference>
<comment type="similarity">
    <text evidence="1">Belongs to the tryptophan dimethylallyltransferase family.</text>
</comment>
<dbReference type="Pfam" id="PF11991">
    <property type="entry name" value="Trp_DMAT"/>
    <property type="match status" value="1"/>
</dbReference>
<feature type="binding site" evidence="3">
    <location>
        <position position="262"/>
    </location>
    <ligand>
        <name>dimethylallyl diphosphate</name>
        <dbReference type="ChEBI" id="CHEBI:57623"/>
    </ligand>
</feature>